<dbReference type="Proteomes" id="UP000268727">
    <property type="component" value="Unassembled WGS sequence"/>
</dbReference>
<evidence type="ECO:0000256" key="1">
    <source>
        <dbReference type="SAM" id="MobiDB-lite"/>
    </source>
</evidence>
<feature type="compositionally biased region" description="Polar residues" evidence="1">
    <location>
        <begin position="48"/>
        <end position="61"/>
    </location>
</feature>
<accession>A0A3N1GY35</accession>
<feature type="compositionally biased region" description="Low complexity" evidence="1">
    <location>
        <begin position="144"/>
        <end position="158"/>
    </location>
</feature>
<feature type="compositionally biased region" description="Polar residues" evidence="1">
    <location>
        <begin position="183"/>
        <end position="197"/>
    </location>
</feature>
<protein>
    <submittedName>
        <fullName evidence="2">Uncharacterized protein</fullName>
    </submittedName>
</protein>
<feature type="region of interest" description="Disordered" evidence="1">
    <location>
        <begin position="223"/>
        <end position="286"/>
    </location>
</feature>
<organism evidence="2 3">
    <name type="scientific">Saccharothrix texasensis</name>
    <dbReference type="NCBI Taxonomy" id="103734"/>
    <lineage>
        <taxon>Bacteria</taxon>
        <taxon>Bacillati</taxon>
        <taxon>Actinomycetota</taxon>
        <taxon>Actinomycetes</taxon>
        <taxon>Pseudonocardiales</taxon>
        <taxon>Pseudonocardiaceae</taxon>
        <taxon>Saccharothrix</taxon>
    </lineage>
</organism>
<name>A0A3N1GY35_9PSEU</name>
<sequence>MQVALRPLARPGPQPRVRAGHVSRYQPDTARTWSSSNRTPVGRGNEPPISSTNAGRRSSTTGSPVRSVPRSRPSRGEPRGVSGAFTRPHAGTVPDRGSTRRASSAGSPVATTPSACTTSQSSSLRRPAPHAPTRSSSMAHADVTGRTPMPTRPTGTVGSQCRPKIRSTPSTPCAAITSCDPPGSSSAGWNSSRTRPGSTEAGAAAAPSRIAVCTSWRHACETPGTVDAHDSPEVSATAGASMSARRATQRGPLPTSQITPVSIGSTRGRRPGKRRTSAAGRPQQQSWWLAVRARASRRLGCDTSLGSGTSSPTTRARSTALGRESPVRVDDHLRTPAGCSWGSGCTATRACPATSCQPGCAGEFFATACNGSAPCPVEGRDHKPSGRSGESRWSSVSTWSGGGRR</sequence>
<feature type="region of interest" description="Disordered" evidence="1">
    <location>
        <begin position="1"/>
        <end position="206"/>
    </location>
</feature>
<evidence type="ECO:0000313" key="3">
    <source>
        <dbReference type="Proteomes" id="UP000268727"/>
    </source>
</evidence>
<feature type="region of interest" description="Disordered" evidence="1">
    <location>
        <begin position="376"/>
        <end position="405"/>
    </location>
</feature>
<reference evidence="2 3" key="1">
    <citation type="submission" date="2018-11" db="EMBL/GenBank/DDBJ databases">
        <title>Sequencing the genomes of 1000 actinobacteria strains.</title>
        <authorList>
            <person name="Klenk H.-P."/>
        </authorList>
    </citation>
    <scope>NUCLEOTIDE SEQUENCE [LARGE SCALE GENOMIC DNA]</scope>
    <source>
        <strain evidence="2 3">DSM 44231</strain>
    </source>
</reference>
<proteinExistence type="predicted"/>
<feature type="compositionally biased region" description="Polar residues" evidence="1">
    <location>
        <begin position="254"/>
        <end position="265"/>
    </location>
</feature>
<dbReference type="AlphaFoldDB" id="A0A3N1GY35"/>
<gene>
    <name evidence="2" type="ORF">EDD40_0358</name>
</gene>
<evidence type="ECO:0000313" key="2">
    <source>
        <dbReference type="EMBL" id="ROP35137.1"/>
    </source>
</evidence>
<feature type="region of interest" description="Disordered" evidence="1">
    <location>
        <begin position="300"/>
        <end position="325"/>
    </location>
</feature>
<feature type="compositionally biased region" description="Low complexity" evidence="1">
    <location>
        <begin position="303"/>
        <end position="320"/>
    </location>
</feature>
<dbReference type="EMBL" id="RJKM01000001">
    <property type="protein sequence ID" value="ROP35137.1"/>
    <property type="molecule type" value="Genomic_DNA"/>
</dbReference>
<feature type="compositionally biased region" description="Polar residues" evidence="1">
    <location>
        <begin position="109"/>
        <end position="124"/>
    </location>
</feature>
<feature type="compositionally biased region" description="Low complexity" evidence="1">
    <location>
        <begin position="62"/>
        <end position="71"/>
    </location>
</feature>
<feature type="compositionally biased region" description="Basic residues" evidence="1">
    <location>
        <begin position="267"/>
        <end position="276"/>
    </location>
</feature>
<comment type="caution">
    <text evidence="2">The sequence shown here is derived from an EMBL/GenBank/DDBJ whole genome shotgun (WGS) entry which is preliminary data.</text>
</comment>
<keyword evidence="3" id="KW-1185">Reference proteome</keyword>
<feature type="compositionally biased region" description="Polar residues" evidence="1">
    <location>
        <begin position="29"/>
        <end position="39"/>
    </location>
</feature>